<protein>
    <submittedName>
        <fullName evidence="13">REST corepressor 1 (Predicted), isoform CRA_b</fullName>
    </submittedName>
</protein>
<name>A6KBP7_RAT</name>
<feature type="region of interest" description="Disordered" evidence="10">
    <location>
        <begin position="140"/>
        <end position="212"/>
    </location>
</feature>
<dbReference type="InterPro" id="IPR017884">
    <property type="entry name" value="SANT_dom"/>
</dbReference>
<evidence type="ECO:0000313" key="13">
    <source>
        <dbReference type="EMBL" id="EDL97484.1"/>
    </source>
</evidence>
<evidence type="ECO:0000313" key="14">
    <source>
        <dbReference type="Proteomes" id="UP000234681"/>
    </source>
</evidence>
<dbReference type="InterPro" id="IPR051066">
    <property type="entry name" value="Trans_reg/Corepressor"/>
</dbReference>
<evidence type="ECO:0000256" key="5">
    <source>
        <dbReference type="ARBA" id="ARBA00023054"/>
    </source>
</evidence>
<reference evidence="13 14" key="1">
    <citation type="submission" date="2005-09" db="EMBL/GenBank/DDBJ databases">
        <authorList>
            <person name="Mural R.J."/>
            <person name="Li P.W."/>
            <person name="Adams M.D."/>
            <person name="Amanatides P.G."/>
            <person name="Baden-Tillson H."/>
            <person name="Barnstead M."/>
            <person name="Chin S.H."/>
            <person name="Dew I."/>
            <person name="Evans C.A."/>
            <person name="Ferriera S."/>
            <person name="Flanigan M."/>
            <person name="Fosler C."/>
            <person name="Glodek A."/>
            <person name="Gu Z."/>
            <person name="Holt R.A."/>
            <person name="Jennings D."/>
            <person name="Kraft C.L."/>
            <person name="Lu F."/>
            <person name="Nguyen T."/>
            <person name="Nusskern D.R."/>
            <person name="Pfannkoch C.M."/>
            <person name="Sitter C."/>
            <person name="Sutton G.G."/>
            <person name="Venter J.C."/>
            <person name="Wang Z."/>
            <person name="Woodage T."/>
            <person name="Zheng X.H."/>
            <person name="Zhong F."/>
        </authorList>
    </citation>
    <scope>NUCLEOTIDE SEQUENCE [LARGE SCALE GENOMIC DNA]</scope>
    <source>
        <strain>BN</strain>
        <strain evidence="14">Sprague-Dawley</strain>
    </source>
</reference>
<evidence type="ECO:0000256" key="1">
    <source>
        <dbReference type="ARBA" id="ARBA00004123"/>
    </source>
</evidence>
<dbReference type="SUPFAM" id="SSF46689">
    <property type="entry name" value="Homeodomain-like"/>
    <property type="match status" value="2"/>
</dbReference>
<dbReference type="CDD" id="cd00167">
    <property type="entry name" value="SANT"/>
    <property type="match status" value="1"/>
</dbReference>
<dbReference type="Proteomes" id="UP000234681">
    <property type="component" value="Chromosome 6"/>
</dbReference>
<evidence type="ECO:0000256" key="10">
    <source>
        <dbReference type="SAM" id="MobiDB-lite"/>
    </source>
</evidence>
<dbReference type="Gene3D" id="1.10.10.60">
    <property type="entry name" value="Homeodomain-like"/>
    <property type="match status" value="1"/>
</dbReference>
<keyword evidence="5 9" id="KW-0175">Coiled coil</keyword>
<dbReference type="SMART" id="SM00717">
    <property type="entry name" value="SANT"/>
    <property type="match status" value="2"/>
</dbReference>
<sequence length="501" mass="57005">MRVGPQYQAAVPDFDPAKLARRSQERDNLGMLVWSPNQSLSEAKLDEYIAIAKEKHGYNMEQALGMLFWHKHNIEKSLADLPNFTPFPDEWTVEDKVLFEQAFSFHGKTFHRIQQMLPDKSIASLVKFYYSWKKTRTKTSVMDRHARKQKREREESEDELEEPNGSNPVDIDIDPNRESKKEVPPTETVPQVKKEKHSTQAKNRAKRKPPKGMFLSQEDVEAVSANATAATTVLRQLDMELVSIKRQIQNMKQTNSALKEKLAGGIEPYRLPEVIQKCNARWTTEEQLLAVQAIRKYGRDFQAISDVIGNKSVVQVKNFFVNYRRRFSIDEVLQEWEAEHGKEEANGPTNQKPAKSPESSVKIQEEEDEVSVGKARPSPPCTRAQGSVAAEAPYRSSHSASLTCEYSSVCAASGCFCPRRKICICLMKTMGSFEHLVWTTCYPDIRYPKTSPSHLHHISVDKQLLPKKAYTSGPRYICLNPLLLPPCWHDFPESSVASHSA</sequence>
<keyword evidence="3" id="KW-0677">Repeat</keyword>
<dbReference type="PROSITE" id="PS51156">
    <property type="entry name" value="ELM2"/>
    <property type="match status" value="1"/>
</dbReference>
<feature type="domain" description="ELM2" evidence="11">
    <location>
        <begin position="1"/>
        <end position="85"/>
    </location>
</feature>
<dbReference type="PROSITE" id="PS51293">
    <property type="entry name" value="SANT"/>
    <property type="match status" value="2"/>
</dbReference>
<dbReference type="FunFam" id="1.20.58.1880:FF:000001">
    <property type="entry name" value="REST corepressor 1"/>
    <property type="match status" value="1"/>
</dbReference>
<dbReference type="FunFam" id="4.10.1240.50:FF:000002">
    <property type="entry name" value="REST corepressor isoform X1"/>
    <property type="match status" value="1"/>
</dbReference>
<evidence type="ECO:0000256" key="2">
    <source>
        <dbReference type="ARBA" id="ARBA00022491"/>
    </source>
</evidence>
<comment type="subcellular location">
    <subcellularLocation>
        <location evidence="1">Nucleus</location>
    </subcellularLocation>
</comment>
<evidence type="ECO:0000256" key="4">
    <source>
        <dbReference type="ARBA" id="ARBA00023015"/>
    </source>
</evidence>
<dbReference type="Gene3D" id="4.10.1240.50">
    <property type="match status" value="1"/>
</dbReference>
<organism evidence="13 14">
    <name type="scientific">Rattus norvegicus</name>
    <name type="common">Rat</name>
    <dbReference type="NCBI Taxonomy" id="10116"/>
    <lineage>
        <taxon>Eukaryota</taxon>
        <taxon>Metazoa</taxon>
        <taxon>Chordata</taxon>
        <taxon>Craniata</taxon>
        <taxon>Vertebrata</taxon>
        <taxon>Euteleostomi</taxon>
        <taxon>Mammalia</taxon>
        <taxon>Eutheria</taxon>
        <taxon>Euarchontoglires</taxon>
        <taxon>Glires</taxon>
        <taxon>Rodentia</taxon>
        <taxon>Myomorpha</taxon>
        <taxon>Muroidea</taxon>
        <taxon>Muridae</taxon>
        <taxon>Murinae</taxon>
        <taxon>Rattus</taxon>
    </lineage>
</organism>
<dbReference type="Pfam" id="PF20878">
    <property type="entry name" value="REST_helical"/>
    <property type="match status" value="1"/>
</dbReference>
<dbReference type="InterPro" id="IPR000949">
    <property type="entry name" value="ELM2_dom"/>
</dbReference>
<evidence type="ECO:0000259" key="12">
    <source>
        <dbReference type="PROSITE" id="PS51293"/>
    </source>
</evidence>
<accession>A6KBP7</accession>
<keyword evidence="7" id="KW-0539">Nucleus</keyword>
<dbReference type="InterPro" id="IPR049048">
    <property type="entry name" value="REST_helical"/>
</dbReference>
<dbReference type="EMBL" id="CH474034">
    <property type="protein sequence ID" value="EDL97484.1"/>
    <property type="molecule type" value="Genomic_DNA"/>
</dbReference>
<keyword evidence="2" id="KW-0678">Repressor</keyword>
<comment type="similarity">
    <text evidence="8">Belongs to the CoREST family.</text>
</comment>
<dbReference type="GO" id="GO:0005634">
    <property type="term" value="C:nucleus"/>
    <property type="evidence" value="ECO:0007669"/>
    <property type="project" value="UniProtKB-SubCell"/>
</dbReference>
<dbReference type="PANTHER" id="PTHR16089:SF11">
    <property type="entry name" value="REST COREPRESSOR 1"/>
    <property type="match status" value="1"/>
</dbReference>
<evidence type="ECO:0000256" key="9">
    <source>
        <dbReference type="SAM" id="Coils"/>
    </source>
</evidence>
<feature type="region of interest" description="Disordered" evidence="10">
    <location>
        <begin position="340"/>
        <end position="387"/>
    </location>
</feature>
<dbReference type="InterPro" id="IPR001005">
    <property type="entry name" value="SANT/Myb"/>
</dbReference>
<evidence type="ECO:0000259" key="11">
    <source>
        <dbReference type="PROSITE" id="PS51156"/>
    </source>
</evidence>
<evidence type="ECO:0000256" key="6">
    <source>
        <dbReference type="ARBA" id="ARBA00023163"/>
    </source>
</evidence>
<feature type="compositionally biased region" description="Polar residues" evidence="10">
    <location>
        <begin position="347"/>
        <end position="362"/>
    </location>
</feature>
<evidence type="ECO:0000256" key="7">
    <source>
        <dbReference type="ARBA" id="ARBA00023242"/>
    </source>
</evidence>
<dbReference type="Gene3D" id="1.20.58.1880">
    <property type="match status" value="1"/>
</dbReference>
<dbReference type="AlphaFoldDB" id="A6KBP7"/>
<gene>
    <name evidence="13" type="primary">Rcor1_predicted</name>
    <name evidence="13" type="ORF">rCG_27636</name>
</gene>
<keyword evidence="6" id="KW-0804">Transcription</keyword>
<feature type="domain" description="SANT" evidence="12">
    <location>
        <begin position="86"/>
        <end position="137"/>
    </location>
</feature>
<feature type="coiled-coil region" evidence="9">
    <location>
        <begin position="234"/>
        <end position="261"/>
    </location>
</feature>
<dbReference type="Pfam" id="PF00249">
    <property type="entry name" value="Myb_DNA-binding"/>
    <property type="match status" value="2"/>
</dbReference>
<evidence type="ECO:0000256" key="8">
    <source>
        <dbReference type="ARBA" id="ARBA00038011"/>
    </source>
</evidence>
<dbReference type="FunFam" id="1.10.10.60:FF:000033">
    <property type="entry name" value="REST corepressor 3"/>
    <property type="match status" value="1"/>
</dbReference>
<dbReference type="PANTHER" id="PTHR16089">
    <property type="entry name" value="REST COREPRESSOR COREST PROTEIN-RELATED"/>
    <property type="match status" value="1"/>
</dbReference>
<dbReference type="Pfam" id="PF01448">
    <property type="entry name" value="ELM2"/>
    <property type="match status" value="1"/>
</dbReference>
<proteinExistence type="inferred from homology"/>
<feature type="compositionally biased region" description="Basic and acidic residues" evidence="10">
    <location>
        <begin position="174"/>
        <end position="184"/>
    </location>
</feature>
<dbReference type="SMART" id="SM01189">
    <property type="entry name" value="ELM2"/>
    <property type="match status" value="1"/>
</dbReference>
<dbReference type="GO" id="GO:0045892">
    <property type="term" value="P:negative regulation of DNA-templated transcription"/>
    <property type="evidence" value="ECO:0007669"/>
    <property type="project" value="UniProtKB-ARBA"/>
</dbReference>
<keyword evidence="4" id="KW-0805">Transcription regulation</keyword>
<dbReference type="InterPro" id="IPR009057">
    <property type="entry name" value="Homeodomain-like_sf"/>
</dbReference>
<evidence type="ECO:0000256" key="3">
    <source>
        <dbReference type="ARBA" id="ARBA00022737"/>
    </source>
</evidence>
<feature type="domain" description="SANT" evidence="12">
    <location>
        <begin position="277"/>
        <end position="328"/>
    </location>
</feature>